<dbReference type="Proteomes" id="UP001138768">
    <property type="component" value="Unassembled WGS sequence"/>
</dbReference>
<dbReference type="EMBL" id="NRRY01000086">
    <property type="protein sequence ID" value="MBK1621585.1"/>
    <property type="molecule type" value="Genomic_DNA"/>
</dbReference>
<dbReference type="AlphaFoldDB" id="A0A9X1B6G3"/>
<gene>
    <name evidence="2" type="ORF">CKO42_24910</name>
</gene>
<feature type="domain" description="Transposase (putative) YhgA-like" evidence="1">
    <location>
        <begin position="15"/>
        <end position="77"/>
    </location>
</feature>
<evidence type="ECO:0000259" key="1">
    <source>
        <dbReference type="Pfam" id="PF04754"/>
    </source>
</evidence>
<organism evidence="2 3">
    <name type="scientific">Lamprobacter modestohalophilus</name>
    <dbReference type="NCBI Taxonomy" id="1064514"/>
    <lineage>
        <taxon>Bacteria</taxon>
        <taxon>Pseudomonadati</taxon>
        <taxon>Pseudomonadota</taxon>
        <taxon>Gammaproteobacteria</taxon>
        <taxon>Chromatiales</taxon>
        <taxon>Chromatiaceae</taxon>
        <taxon>Lamprobacter</taxon>
    </lineage>
</organism>
<evidence type="ECO:0000313" key="2">
    <source>
        <dbReference type="EMBL" id="MBK1621585.1"/>
    </source>
</evidence>
<evidence type="ECO:0000313" key="3">
    <source>
        <dbReference type="Proteomes" id="UP001138768"/>
    </source>
</evidence>
<dbReference type="InterPro" id="IPR006842">
    <property type="entry name" value="Transposase_31"/>
</dbReference>
<comment type="caution">
    <text evidence="2">The sequence shown here is derived from an EMBL/GenBank/DDBJ whole genome shotgun (WGS) entry which is preliminary data.</text>
</comment>
<proteinExistence type="predicted"/>
<accession>A0A9X1B6G3</accession>
<reference evidence="2 3" key="1">
    <citation type="journal article" date="2020" name="Microorganisms">
        <title>Osmotic Adaptation and Compatible Solute Biosynthesis of Phototrophic Bacteria as Revealed from Genome Analyses.</title>
        <authorList>
            <person name="Imhoff J.F."/>
            <person name="Rahn T."/>
            <person name="Kunzel S."/>
            <person name="Keller A."/>
            <person name="Neulinger S.C."/>
        </authorList>
    </citation>
    <scope>NUCLEOTIDE SEQUENCE [LARGE SCALE GENOMIC DNA]</scope>
    <source>
        <strain evidence="2 3">DSM 25653</strain>
    </source>
</reference>
<keyword evidence="3" id="KW-1185">Reference proteome</keyword>
<protein>
    <recommendedName>
        <fullName evidence="1">Transposase (putative) YhgA-like domain-containing protein</fullName>
    </recommendedName>
</protein>
<dbReference type="Pfam" id="PF04754">
    <property type="entry name" value="Transposase_31"/>
    <property type="match status" value="1"/>
</dbReference>
<name>A0A9X1B6G3_9GAMM</name>
<sequence length="91" mass="10278">MRDPDLIAAYSQAALFYHGQSFWRMPSDFHALIRPLPEALKPYVPQQFGYALHDLSPRSDAEIKGDVLTRLVQLALRWRSSATSRSSICSG</sequence>